<feature type="region of interest" description="Disordered" evidence="7">
    <location>
        <begin position="570"/>
        <end position="627"/>
    </location>
</feature>
<feature type="compositionally biased region" description="Pro residues" evidence="7">
    <location>
        <begin position="501"/>
        <end position="511"/>
    </location>
</feature>
<dbReference type="PROSITE" id="PS00086">
    <property type="entry name" value="CYTOCHROME_P450"/>
    <property type="match status" value="1"/>
</dbReference>
<gene>
    <name evidence="8" type="ORF">GUJ93_ZPchr0012g20981</name>
</gene>
<evidence type="ECO:0000313" key="8">
    <source>
        <dbReference type="EMBL" id="KAG8094782.1"/>
    </source>
</evidence>
<dbReference type="OrthoDB" id="2789670at2759"/>
<evidence type="ECO:0000256" key="6">
    <source>
        <dbReference type="RuleBase" id="RU000461"/>
    </source>
</evidence>
<dbReference type="Pfam" id="PF00067">
    <property type="entry name" value="p450"/>
    <property type="match status" value="1"/>
</dbReference>
<keyword evidence="6" id="KW-0503">Monooxygenase</keyword>
<dbReference type="InterPro" id="IPR017972">
    <property type="entry name" value="Cyt_P450_CS"/>
</dbReference>
<keyword evidence="5 6" id="KW-0408">Iron</keyword>
<sequence length="627" mass="68577">MAGSLLWLSWLLVSLLSVYLLELLAHYRRQLPPGPRPLPLIGSLHLLGVQPHRSLASLAKTYGSLMSIRLGTVTTVVVSSPEVAREFLQKHDAVFAHRSTPDTVVDHARNSAAWLPPGRRWRALRKIMATELFAPHRLDALQPLREEKVAELVDHVARLAHKGAAVDVGRVAFTTSLNLVSRTIFSHDLTSLDDHDASKGFRQLITDIMEVAGTPNLSDFFPVLAAADLQGWRRRLAGLLARLHQQFDAEVDHRRLHGHDAGEHEKGKDDLLDVLLRLAARDDDTAGLDGDTLRSLFADLFTAGSDTSSSTIEWAMAELLQNPLPMAKACDELARVIGERKRVDESEIDQLPYLQAIVKETFRLHPPVPFLLPRKANMTIRIMGYTIPKGAKVLINVWTMGRNEDIWQEPEKFMPERFLGRTVGFSGGDLELIPFGAGRRICPGMPLAIRMVHVLLASLLIHFKWRLPDEVERNGIDMTERSPSPNLASLLTFPNLPFALTPPPPPLPAPPASAASPRPAGLCRLRPPKPRRPPPPPLASVPPASARIAPSASVHLAPPASAASVRLAPPASAASARLSPAGLRRLHSPPSLRPPPASPRRPPSASPHRPPPPSSALPRRPPPPPLA</sequence>
<feature type="compositionally biased region" description="Low complexity" evidence="7">
    <location>
        <begin position="570"/>
        <end position="583"/>
    </location>
</feature>
<reference evidence="8" key="2">
    <citation type="submission" date="2021-02" db="EMBL/GenBank/DDBJ databases">
        <authorList>
            <person name="Kimball J.A."/>
            <person name="Haas M.W."/>
            <person name="Macchietto M."/>
            <person name="Kono T."/>
            <person name="Duquette J."/>
            <person name="Shao M."/>
        </authorList>
    </citation>
    <scope>NUCLEOTIDE SEQUENCE</scope>
    <source>
        <tissue evidence="8">Fresh leaf tissue</tissue>
    </source>
</reference>
<keyword evidence="3" id="KW-0611">Plant defense</keyword>
<dbReference type="GO" id="GO:0051502">
    <property type="term" value="P:diterpene phytoalexin biosynthetic process"/>
    <property type="evidence" value="ECO:0007669"/>
    <property type="project" value="UniProtKB-ARBA"/>
</dbReference>
<accession>A0A8J6BSE9</accession>
<dbReference type="GO" id="GO:0020037">
    <property type="term" value="F:heme binding"/>
    <property type="evidence" value="ECO:0007669"/>
    <property type="project" value="InterPro"/>
</dbReference>
<evidence type="ECO:0000256" key="5">
    <source>
        <dbReference type="ARBA" id="ARBA00023004"/>
    </source>
</evidence>
<dbReference type="GO" id="GO:0016709">
    <property type="term" value="F:oxidoreductase activity, acting on paired donors, with incorporation or reduction of molecular oxygen, NAD(P)H as one donor, and incorporation of one atom of oxygen"/>
    <property type="evidence" value="ECO:0007669"/>
    <property type="project" value="UniProtKB-ARBA"/>
</dbReference>
<keyword evidence="4 6" id="KW-0560">Oxidoreductase</keyword>
<organism evidence="8 9">
    <name type="scientific">Zizania palustris</name>
    <name type="common">Northern wild rice</name>
    <dbReference type="NCBI Taxonomy" id="103762"/>
    <lineage>
        <taxon>Eukaryota</taxon>
        <taxon>Viridiplantae</taxon>
        <taxon>Streptophyta</taxon>
        <taxon>Embryophyta</taxon>
        <taxon>Tracheophyta</taxon>
        <taxon>Spermatophyta</taxon>
        <taxon>Magnoliopsida</taxon>
        <taxon>Liliopsida</taxon>
        <taxon>Poales</taxon>
        <taxon>Poaceae</taxon>
        <taxon>BOP clade</taxon>
        <taxon>Oryzoideae</taxon>
        <taxon>Oryzeae</taxon>
        <taxon>Zizaniinae</taxon>
        <taxon>Zizania</taxon>
    </lineage>
</organism>
<evidence type="ECO:0000313" key="9">
    <source>
        <dbReference type="Proteomes" id="UP000729402"/>
    </source>
</evidence>
<keyword evidence="2 6" id="KW-0479">Metal-binding</keyword>
<dbReference type="FunFam" id="1.10.630.10:FF:000007">
    <property type="entry name" value="Cytochrome P450 76C4"/>
    <property type="match status" value="1"/>
</dbReference>
<keyword evidence="6" id="KW-0349">Heme</keyword>
<reference evidence="8" key="1">
    <citation type="journal article" date="2021" name="bioRxiv">
        <title>Whole Genome Assembly and Annotation of Northern Wild Rice, Zizania palustris L., Supports a Whole Genome Duplication in the Zizania Genus.</title>
        <authorList>
            <person name="Haas M."/>
            <person name="Kono T."/>
            <person name="Macchietto M."/>
            <person name="Millas R."/>
            <person name="McGilp L."/>
            <person name="Shao M."/>
            <person name="Duquette J."/>
            <person name="Hirsch C.N."/>
            <person name="Kimball J."/>
        </authorList>
    </citation>
    <scope>NUCLEOTIDE SEQUENCE</scope>
    <source>
        <tissue evidence="8">Fresh leaf tissue</tissue>
    </source>
</reference>
<keyword evidence="9" id="KW-1185">Reference proteome</keyword>
<dbReference type="GO" id="GO:0005506">
    <property type="term" value="F:iron ion binding"/>
    <property type="evidence" value="ECO:0007669"/>
    <property type="project" value="InterPro"/>
</dbReference>
<evidence type="ECO:0000256" key="7">
    <source>
        <dbReference type="SAM" id="MobiDB-lite"/>
    </source>
</evidence>
<comment type="caution">
    <text evidence="8">The sequence shown here is derived from an EMBL/GenBank/DDBJ whole genome shotgun (WGS) entry which is preliminary data.</text>
</comment>
<evidence type="ECO:0000256" key="2">
    <source>
        <dbReference type="ARBA" id="ARBA00022723"/>
    </source>
</evidence>
<feature type="compositionally biased region" description="Low complexity" evidence="7">
    <location>
        <begin position="512"/>
        <end position="525"/>
    </location>
</feature>
<evidence type="ECO:0008006" key="10">
    <source>
        <dbReference type="Google" id="ProtNLM"/>
    </source>
</evidence>
<dbReference type="GO" id="GO:0006952">
    <property type="term" value="P:defense response"/>
    <property type="evidence" value="ECO:0007669"/>
    <property type="project" value="UniProtKB-KW"/>
</dbReference>
<dbReference type="CDD" id="cd11073">
    <property type="entry name" value="CYP76-like"/>
    <property type="match status" value="1"/>
</dbReference>
<dbReference type="PANTHER" id="PTHR47950:SF48">
    <property type="entry name" value="CYTOCHROME P450 FAMILY PROTEIN, EXPRESSED"/>
    <property type="match status" value="1"/>
</dbReference>
<dbReference type="Proteomes" id="UP000729402">
    <property type="component" value="Unassembled WGS sequence"/>
</dbReference>
<comment type="similarity">
    <text evidence="1 6">Belongs to the cytochrome P450 family.</text>
</comment>
<protein>
    <recommendedName>
        <fullName evidence="10">Cytochrome P450</fullName>
    </recommendedName>
</protein>
<dbReference type="InterPro" id="IPR001128">
    <property type="entry name" value="Cyt_P450"/>
</dbReference>
<name>A0A8J6BSE9_ZIZPA</name>
<evidence type="ECO:0000256" key="3">
    <source>
        <dbReference type="ARBA" id="ARBA00022821"/>
    </source>
</evidence>
<feature type="compositionally biased region" description="Pro residues" evidence="7">
    <location>
        <begin position="591"/>
        <end position="627"/>
    </location>
</feature>
<evidence type="ECO:0000256" key="1">
    <source>
        <dbReference type="ARBA" id="ARBA00010617"/>
    </source>
</evidence>
<dbReference type="PANTHER" id="PTHR47950">
    <property type="entry name" value="CYTOCHROME P450, FAMILY 76, SUBFAMILY C, POLYPEPTIDE 5-RELATED"/>
    <property type="match status" value="1"/>
</dbReference>
<dbReference type="EMBL" id="JAAALK010000080">
    <property type="protein sequence ID" value="KAG8094782.1"/>
    <property type="molecule type" value="Genomic_DNA"/>
</dbReference>
<evidence type="ECO:0000256" key="4">
    <source>
        <dbReference type="ARBA" id="ARBA00023002"/>
    </source>
</evidence>
<proteinExistence type="inferred from homology"/>
<dbReference type="AlphaFoldDB" id="A0A8J6BSE9"/>
<feature type="region of interest" description="Disordered" evidence="7">
    <location>
        <begin position="501"/>
        <end position="546"/>
    </location>
</feature>